<dbReference type="OrthoDB" id="1364038at2"/>
<sequence>MKTKFLFIALFFLVFGTTDGFSQYYGNEGYGGVDRSIGSSVRQNKPSKKNAENKDYADVYTEYLTKEIKLDGLQQAAVRSIVNDHKDSLEEIAKSNLPSIEKRDKMQFIYDQINTKIIKLLSKEQSDNFLKLKEEAEKKALTY</sequence>
<name>A0A3P3WCM6_9FLAO</name>
<gene>
    <name evidence="1" type="ORF">EG849_07000</name>
</gene>
<keyword evidence="2" id="KW-1185">Reference proteome</keyword>
<dbReference type="AlphaFoldDB" id="A0A3P3WCM6"/>
<proteinExistence type="predicted"/>
<protein>
    <recommendedName>
        <fullName evidence="3">Periplasmic heavy metal sensor</fullName>
    </recommendedName>
</protein>
<evidence type="ECO:0008006" key="3">
    <source>
        <dbReference type="Google" id="ProtNLM"/>
    </source>
</evidence>
<comment type="caution">
    <text evidence="1">The sequence shown here is derived from an EMBL/GenBank/DDBJ whole genome shotgun (WGS) entry which is preliminary data.</text>
</comment>
<dbReference type="RefSeq" id="WP_125012361.1">
    <property type="nucleotide sequence ID" value="NZ_RQVR01000006.1"/>
</dbReference>
<reference evidence="1 2" key="1">
    <citation type="submission" date="2018-11" db="EMBL/GenBank/DDBJ databases">
        <title>Flavobacterium sp. nov., YIM 102600 draft genome.</title>
        <authorList>
            <person name="Li G."/>
            <person name="Jiang Y."/>
        </authorList>
    </citation>
    <scope>NUCLEOTIDE SEQUENCE [LARGE SCALE GENOMIC DNA]</scope>
    <source>
        <strain evidence="1 2">YIM 102600</strain>
    </source>
</reference>
<dbReference type="EMBL" id="RQVR01000006">
    <property type="protein sequence ID" value="RRJ92158.1"/>
    <property type="molecule type" value="Genomic_DNA"/>
</dbReference>
<evidence type="ECO:0000313" key="1">
    <source>
        <dbReference type="EMBL" id="RRJ92158.1"/>
    </source>
</evidence>
<dbReference type="Proteomes" id="UP000271937">
    <property type="component" value="Unassembled WGS sequence"/>
</dbReference>
<organism evidence="1 2">
    <name type="scientific">Flavobacterium macacae</name>
    <dbReference type="NCBI Taxonomy" id="2488993"/>
    <lineage>
        <taxon>Bacteria</taxon>
        <taxon>Pseudomonadati</taxon>
        <taxon>Bacteroidota</taxon>
        <taxon>Flavobacteriia</taxon>
        <taxon>Flavobacteriales</taxon>
        <taxon>Flavobacteriaceae</taxon>
        <taxon>Flavobacterium</taxon>
    </lineage>
</organism>
<evidence type="ECO:0000313" key="2">
    <source>
        <dbReference type="Proteomes" id="UP000271937"/>
    </source>
</evidence>
<accession>A0A3P3WCM6</accession>